<proteinExistence type="inferred from homology"/>
<dbReference type="Proteomes" id="UP000807825">
    <property type="component" value="Unassembled WGS sequence"/>
</dbReference>
<feature type="domain" description="AMP-dependent synthetase/ligase" evidence="3">
    <location>
        <begin position="10"/>
        <end position="155"/>
    </location>
</feature>
<dbReference type="InterPro" id="IPR050237">
    <property type="entry name" value="ATP-dep_AMP-bd_enzyme"/>
</dbReference>
<evidence type="ECO:0000259" key="3">
    <source>
        <dbReference type="Pfam" id="PF00501"/>
    </source>
</evidence>
<organism evidence="5 6">
    <name type="scientific">Desulfomonile tiedjei</name>
    <dbReference type="NCBI Taxonomy" id="2358"/>
    <lineage>
        <taxon>Bacteria</taxon>
        <taxon>Pseudomonadati</taxon>
        <taxon>Thermodesulfobacteriota</taxon>
        <taxon>Desulfomonilia</taxon>
        <taxon>Desulfomonilales</taxon>
        <taxon>Desulfomonilaceae</taxon>
        <taxon>Desulfomonile</taxon>
    </lineage>
</organism>
<reference evidence="5" key="1">
    <citation type="submission" date="2020-07" db="EMBL/GenBank/DDBJ databases">
        <title>Huge and variable diversity of episymbiotic CPR bacteria and DPANN archaea in groundwater ecosystems.</title>
        <authorList>
            <person name="He C.Y."/>
            <person name="Keren R."/>
            <person name="Whittaker M."/>
            <person name="Farag I.F."/>
            <person name="Doudna J."/>
            <person name="Cate J.H.D."/>
            <person name="Banfield J.F."/>
        </authorList>
    </citation>
    <scope>NUCLEOTIDE SEQUENCE</scope>
    <source>
        <strain evidence="5">NC_groundwater_1664_Pr3_B-0.1um_52_9</strain>
    </source>
</reference>
<gene>
    <name evidence="5" type="ORF">HY912_09315</name>
</gene>
<accession>A0A9D6V086</accession>
<dbReference type="Gene3D" id="3.40.50.12780">
    <property type="entry name" value="N-terminal domain of ligase-like"/>
    <property type="match status" value="1"/>
</dbReference>
<dbReference type="InterPro" id="IPR000873">
    <property type="entry name" value="AMP-dep_synth/lig_dom"/>
</dbReference>
<dbReference type="GO" id="GO:0016878">
    <property type="term" value="F:acid-thiol ligase activity"/>
    <property type="evidence" value="ECO:0007669"/>
    <property type="project" value="UniProtKB-ARBA"/>
</dbReference>
<name>A0A9D6V086_9BACT</name>
<evidence type="ECO:0000256" key="1">
    <source>
        <dbReference type="ARBA" id="ARBA00006432"/>
    </source>
</evidence>
<dbReference type="PANTHER" id="PTHR43767:SF1">
    <property type="entry name" value="NONRIBOSOMAL PEPTIDE SYNTHASE PES1 (EUROFUNG)-RELATED"/>
    <property type="match status" value="1"/>
</dbReference>
<dbReference type="Gene3D" id="3.30.300.30">
    <property type="match status" value="1"/>
</dbReference>
<dbReference type="AlphaFoldDB" id="A0A9D6V086"/>
<dbReference type="Pfam" id="PF13193">
    <property type="entry name" value="AMP-binding_C"/>
    <property type="match status" value="1"/>
</dbReference>
<evidence type="ECO:0000313" key="5">
    <source>
        <dbReference type="EMBL" id="MBI5249681.1"/>
    </source>
</evidence>
<comment type="similarity">
    <text evidence="1">Belongs to the ATP-dependent AMP-binding enzyme family.</text>
</comment>
<dbReference type="SUPFAM" id="SSF56801">
    <property type="entry name" value="Acetyl-CoA synthetase-like"/>
    <property type="match status" value="1"/>
</dbReference>
<dbReference type="PANTHER" id="PTHR43767">
    <property type="entry name" value="LONG-CHAIN-FATTY-ACID--COA LIGASE"/>
    <property type="match status" value="1"/>
</dbReference>
<comment type="caution">
    <text evidence="5">The sequence shown here is derived from an EMBL/GenBank/DDBJ whole genome shotgun (WGS) entry which is preliminary data.</text>
</comment>
<dbReference type="InterPro" id="IPR042099">
    <property type="entry name" value="ANL_N_sf"/>
</dbReference>
<dbReference type="FunFam" id="3.30.300.30:FF:000008">
    <property type="entry name" value="2,3-dihydroxybenzoate-AMP ligase"/>
    <property type="match status" value="1"/>
</dbReference>
<sequence>MACFLSQTQIYTGGKVVVTRKFHPRDTLKIIEQEKVTTTFMVPTQFNVILELPDKDIYDVSTIRSLVTGAAPLSTRTKEQVIEMFQCDLHEMYGLTETGLITNMKPRDALRKVRCVGQPFFYMEMRIVDERGHDVPHGEVGEIVARGPLLLRAYYKNQDTYNDAMVDGWFYSGDLGRVDEEGYLYLVDRKKDMICSGGVNIYPMDIEEVLHSHGMIREAAVIGVPDSKWGEAVMAFVVLKEGEEMTEADVIRYCKAHLAGYQVPKSVQFISALPRNPSGKTLKRELREPYWIGQEAKI</sequence>
<protein>
    <submittedName>
        <fullName evidence="5">AMP-binding protein</fullName>
    </submittedName>
</protein>
<evidence type="ECO:0000313" key="6">
    <source>
        <dbReference type="Proteomes" id="UP000807825"/>
    </source>
</evidence>
<evidence type="ECO:0000256" key="2">
    <source>
        <dbReference type="ARBA" id="ARBA00022598"/>
    </source>
</evidence>
<evidence type="ECO:0000259" key="4">
    <source>
        <dbReference type="Pfam" id="PF13193"/>
    </source>
</evidence>
<feature type="domain" description="AMP-binding enzyme C-terminal" evidence="4">
    <location>
        <begin position="206"/>
        <end position="280"/>
    </location>
</feature>
<keyword evidence="2" id="KW-0436">Ligase</keyword>
<dbReference type="InterPro" id="IPR045851">
    <property type="entry name" value="AMP-bd_C_sf"/>
</dbReference>
<dbReference type="EMBL" id="JACRDE010000252">
    <property type="protein sequence ID" value="MBI5249681.1"/>
    <property type="molecule type" value="Genomic_DNA"/>
</dbReference>
<dbReference type="Pfam" id="PF00501">
    <property type="entry name" value="AMP-binding"/>
    <property type="match status" value="1"/>
</dbReference>
<dbReference type="InterPro" id="IPR025110">
    <property type="entry name" value="AMP-bd_C"/>
</dbReference>